<dbReference type="PRINTS" id="PR00767">
    <property type="entry name" value="DBMONOXGNASE"/>
</dbReference>
<keyword evidence="4" id="KW-0677">Repeat</keyword>
<dbReference type="InterPro" id="IPR008977">
    <property type="entry name" value="PHM/PNGase_F_dom_sf"/>
</dbReference>
<feature type="chain" id="PRO_5035441464" evidence="12">
    <location>
        <begin position="17"/>
        <end position="933"/>
    </location>
</feature>
<organism evidence="14 15">
    <name type="scientific">Branchiostoma lanceolatum</name>
    <name type="common">Common lancelet</name>
    <name type="synonym">Amphioxus lanceolatum</name>
    <dbReference type="NCBI Taxonomy" id="7740"/>
    <lineage>
        <taxon>Eukaryota</taxon>
        <taxon>Metazoa</taxon>
        <taxon>Chordata</taxon>
        <taxon>Cephalochordata</taxon>
        <taxon>Leptocardii</taxon>
        <taxon>Amphioxiformes</taxon>
        <taxon>Branchiostomatidae</taxon>
        <taxon>Branchiostoma</taxon>
    </lineage>
</organism>
<evidence type="ECO:0000256" key="4">
    <source>
        <dbReference type="ARBA" id="ARBA00022737"/>
    </source>
</evidence>
<dbReference type="PROSITE" id="PS50836">
    <property type="entry name" value="DOMON"/>
    <property type="match status" value="1"/>
</dbReference>
<gene>
    <name evidence="14" type="primary">MOXD1</name>
    <name evidence="14" type="ORF">BLAG_LOCUS25511</name>
</gene>
<evidence type="ECO:0000256" key="10">
    <source>
        <dbReference type="PROSITE-ProRule" id="PRU00504"/>
    </source>
</evidence>
<evidence type="ECO:0000256" key="3">
    <source>
        <dbReference type="ARBA" id="ARBA00022723"/>
    </source>
</evidence>
<keyword evidence="8" id="KW-1015">Disulfide bond</keyword>
<dbReference type="PANTHER" id="PTHR10157">
    <property type="entry name" value="DOPAMINE BETA HYDROXYLASE RELATED"/>
    <property type="match status" value="1"/>
</dbReference>
<feature type="domain" description="DOMON" evidence="13">
    <location>
        <begin position="318"/>
        <end position="431"/>
    </location>
</feature>
<dbReference type="PANTHER" id="PTHR10157:SF23">
    <property type="entry name" value="MOXD1 HOMOLOG 1"/>
    <property type="match status" value="1"/>
</dbReference>
<evidence type="ECO:0000256" key="12">
    <source>
        <dbReference type="SAM" id="SignalP"/>
    </source>
</evidence>
<dbReference type="PROSITE" id="PS51125">
    <property type="entry name" value="NHL"/>
    <property type="match status" value="2"/>
</dbReference>
<dbReference type="Gene3D" id="2.60.120.230">
    <property type="match status" value="1"/>
</dbReference>
<dbReference type="Gene3D" id="2.60.40.1210">
    <property type="entry name" value="Cellobiose dehydrogenase, cytochrome domain"/>
    <property type="match status" value="1"/>
</dbReference>
<protein>
    <submittedName>
        <fullName evidence="14">MOXD1 protein</fullName>
    </submittedName>
</protein>
<dbReference type="Proteomes" id="UP000838412">
    <property type="component" value="Chromosome 9"/>
</dbReference>
<name>A0A8K0EZ90_BRALA</name>
<dbReference type="GO" id="GO:0030667">
    <property type="term" value="C:secretory granule membrane"/>
    <property type="evidence" value="ECO:0007669"/>
    <property type="project" value="TreeGrafter"/>
</dbReference>
<dbReference type="SMART" id="SM00664">
    <property type="entry name" value="DoH"/>
    <property type="match status" value="1"/>
</dbReference>
<dbReference type="GO" id="GO:0005615">
    <property type="term" value="C:extracellular space"/>
    <property type="evidence" value="ECO:0007669"/>
    <property type="project" value="TreeGrafter"/>
</dbReference>
<dbReference type="AlphaFoldDB" id="A0A8K0EZ90"/>
<keyword evidence="5" id="KW-0560">Oxidoreductase</keyword>
<dbReference type="InterPro" id="IPR024548">
    <property type="entry name" value="Cu2_monoox_C"/>
</dbReference>
<evidence type="ECO:0000313" key="14">
    <source>
        <dbReference type="EMBL" id="CAH1274513.1"/>
    </source>
</evidence>
<proteinExistence type="inferred from homology"/>
<keyword evidence="9" id="KW-0325">Glycoprotein</keyword>
<dbReference type="Pfam" id="PF03712">
    <property type="entry name" value="Cu2_monoox_C"/>
    <property type="match status" value="1"/>
</dbReference>
<sequence length="933" mass="102941">MSLFRAFVALLGLGDAWRTDVIPDSSSDAPNPVAGLSGLQRFSPLLVELLSCGRFRNPHGVAVSGHSEIFVADFGNKRVQVFYMNGVFVRLFPTVVPRLNGQAMCPSDVAFDGEGYVWVVGSSNRYYEYVVKYSRQGQPELSHMFPLRNRDGLPPSVSFDVSNNKVVVAANTEIHIFSLNGSVDKSFRSFKNTDVAFITSDNEGNVLATEVTTSKVQVYDQDGRRLLRFGGRGKGEGKLNAPQGICTDNSGHIIIADRRNDRVDMFTRRGKFVRTVVQVEEPLDIAIGPVLAAAFALSCQLVGADGHFTHHEALDEEGKFELFWKFDDEKIEFEAQVQTTGWVGLGLSPNGGMPGSDIAIGWVKDGTAYLTDRYAEAEAQPLVDESQDWELVSGYENGTHTVLRFNRKLMTCDDKDRVINEDTMRVLWAWHDEDPEDESGVNGPAYHGANRGARSTVLLSNIIAPPNVTETNYTTVDLLMKNVSVPDYYHTTYWCQVFQLPKLASKHHMIKFEPVITPGNEGVVHHLLVYSCEKGKNVTFLPEEHPGHPCHTPNMPQDWYPCYGGSLVAAWAIGAEEFVYPEHVGLPIGGEDDSRYVLVEMHYDNPQLTSGIRDSSGLRLTLTPELRDNDLGILEVGVMVTRFHVVPPRAEGFVSAGFCNTNCLNAFLEELGQPIHIIGLELHSHLLGVRMSARLIRNGTEIEIARDDNYDFNLQFTRMLKEEVTVYPGDTLVTECTYRSTEKDKITYGGPGTPDEMCETFFSYYPRFNLTFCDSLPNLYSTASFAGVENFEFNAGDVVITAPERLVNKSFEEVMEAVPWTDEKARDFSRALLEGPFPFHTSCRATHQSAVNAAPLATDTPFPRGNRTAPEDICSGRTPDGQATIRVPVTGTGPAQATTPAPVVVGDGSGASRPGLPALMMLACMVALVLTVE</sequence>
<comment type="cofactor">
    <cofactor evidence="1">
        <name>Cu(2+)</name>
        <dbReference type="ChEBI" id="CHEBI:29036"/>
    </cofactor>
</comment>
<feature type="repeat" description="NHL" evidence="10">
    <location>
        <begin position="226"/>
        <end position="269"/>
    </location>
</feature>
<dbReference type="InterPro" id="IPR000323">
    <property type="entry name" value="Cu2_ascorb_mOase_N"/>
</dbReference>
<reference evidence="14" key="1">
    <citation type="submission" date="2022-01" db="EMBL/GenBank/DDBJ databases">
        <authorList>
            <person name="Braso-Vives M."/>
        </authorList>
    </citation>
    <scope>NUCLEOTIDE SEQUENCE</scope>
</reference>
<keyword evidence="15" id="KW-1185">Reference proteome</keyword>
<dbReference type="InterPro" id="IPR005018">
    <property type="entry name" value="DOMON_domain"/>
</dbReference>
<comment type="similarity">
    <text evidence="2">Belongs to the copper type II ascorbate-dependent monooxygenase family.</text>
</comment>
<dbReference type="CDD" id="cd05819">
    <property type="entry name" value="NHL"/>
    <property type="match status" value="1"/>
</dbReference>
<dbReference type="SUPFAM" id="SSF101898">
    <property type="entry name" value="NHL repeat"/>
    <property type="match status" value="1"/>
</dbReference>
<dbReference type="GO" id="GO:0005507">
    <property type="term" value="F:copper ion binding"/>
    <property type="evidence" value="ECO:0007669"/>
    <property type="project" value="InterPro"/>
</dbReference>
<dbReference type="SUPFAM" id="SSF49742">
    <property type="entry name" value="PHM/PNGase F"/>
    <property type="match status" value="2"/>
</dbReference>
<keyword evidence="3" id="KW-0479">Metal-binding</keyword>
<dbReference type="GO" id="GO:0006589">
    <property type="term" value="P:octopamine biosynthetic process"/>
    <property type="evidence" value="ECO:0007669"/>
    <property type="project" value="TreeGrafter"/>
</dbReference>
<dbReference type="Gene3D" id="2.60.120.310">
    <property type="entry name" value="Copper type II, ascorbate-dependent monooxygenase, N-terminal domain"/>
    <property type="match status" value="1"/>
</dbReference>
<dbReference type="InterPro" id="IPR011042">
    <property type="entry name" value="6-blade_b-propeller_TolB-like"/>
</dbReference>
<evidence type="ECO:0000313" key="15">
    <source>
        <dbReference type="Proteomes" id="UP000838412"/>
    </source>
</evidence>
<dbReference type="InterPro" id="IPR028460">
    <property type="entry name" value="Tbh/DBH"/>
</dbReference>
<dbReference type="OrthoDB" id="10003276at2759"/>
<evidence type="ECO:0000256" key="11">
    <source>
        <dbReference type="SAM" id="MobiDB-lite"/>
    </source>
</evidence>
<dbReference type="InterPro" id="IPR014784">
    <property type="entry name" value="Cu2_ascorb_mOase-like_C"/>
</dbReference>
<dbReference type="Pfam" id="PF03351">
    <property type="entry name" value="DOMON"/>
    <property type="match status" value="1"/>
</dbReference>
<dbReference type="FunFam" id="2.60.40.1210:FF:000003">
    <property type="entry name" value="Uncharacterized protein"/>
    <property type="match status" value="1"/>
</dbReference>
<dbReference type="InterPro" id="IPR045266">
    <property type="entry name" value="DOH_DOMON"/>
</dbReference>
<evidence type="ECO:0000256" key="9">
    <source>
        <dbReference type="ARBA" id="ARBA00023180"/>
    </source>
</evidence>
<dbReference type="FunFam" id="2.60.120.310:FF:000004">
    <property type="entry name" value="DBH-like monooxygenase protein 1"/>
    <property type="match status" value="1"/>
</dbReference>
<dbReference type="CDD" id="cd09631">
    <property type="entry name" value="DOMON_DOH"/>
    <property type="match status" value="1"/>
</dbReference>
<feature type="repeat" description="NHL" evidence="10">
    <location>
        <begin position="49"/>
        <end position="85"/>
    </location>
</feature>
<dbReference type="EMBL" id="OV696694">
    <property type="protein sequence ID" value="CAH1274513.1"/>
    <property type="molecule type" value="Genomic_DNA"/>
</dbReference>
<dbReference type="GO" id="GO:0042421">
    <property type="term" value="P:norepinephrine biosynthetic process"/>
    <property type="evidence" value="ECO:0007669"/>
    <property type="project" value="TreeGrafter"/>
</dbReference>
<accession>A0A8K0EZ90</accession>
<keyword evidence="7" id="KW-0503">Monooxygenase</keyword>
<evidence type="ECO:0000256" key="1">
    <source>
        <dbReference type="ARBA" id="ARBA00001973"/>
    </source>
</evidence>
<keyword evidence="12" id="KW-0732">Signal</keyword>
<evidence type="ECO:0000256" key="7">
    <source>
        <dbReference type="ARBA" id="ARBA00023033"/>
    </source>
</evidence>
<evidence type="ECO:0000256" key="2">
    <source>
        <dbReference type="ARBA" id="ARBA00010676"/>
    </source>
</evidence>
<feature type="region of interest" description="Disordered" evidence="11">
    <location>
        <begin position="856"/>
        <end position="881"/>
    </location>
</feature>
<dbReference type="SUPFAM" id="SSF49344">
    <property type="entry name" value="CBD9-like"/>
    <property type="match status" value="1"/>
</dbReference>
<dbReference type="Pfam" id="PF01436">
    <property type="entry name" value="NHL"/>
    <property type="match status" value="2"/>
</dbReference>
<dbReference type="InterPro" id="IPR001258">
    <property type="entry name" value="NHL_repeat"/>
</dbReference>
<dbReference type="InterPro" id="IPR036939">
    <property type="entry name" value="Cu2_ascorb_mOase_N_sf"/>
</dbReference>
<dbReference type="Pfam" id="PF01082">
    <property type="entry name" value="Cu2_monooxygen"/>
    <property type="match status" value="1"/>
</dbReference>
<dbReference type="Gene3D" id="2.120.10.30">
    <property type="entry name" value="TolB, C-terminal domain"/>
    <property type="match status" value="1"/>
</dbReference>
<evidence type="ECO:0000256" key="5">
    <source>
        <dbReference type="ARBA" id="ARBA00023002"/>
    </source>
</evidence>
<evidence type="ECO:0000259" key="13">
    <source>
        <dbReference type="PROSITE" id="PS50836"/>
    </source>
</evidence>
<dbReference type="GO" id="GO:0004500">
    <property type="term" value="F:dopamine beta-monooxygenase activity"/>
    <property type="evidence" value="ECO:0007669"/>
    <property type="project" value="InterPro"/>
</dbReference>
<dbReference type="InterPro" id="IPR000945">
    <property type="entry name" value="DBH-like"/>
</dbReference>
<keyword evidence="6" id="KW-0186">Copper</keyword>
<evidence type="ECO:0000256" key="8">
    <source>
        <dbReference type="ARBA" id="ARBA00023157"/>
    </source>
</evidence>
<evidence type="ECO:0000256" key="6">
    <source>
        <dbReference type="ARBA" id="ARBA00023008"/>
    </source>
</evidence>
<dbReference type="FunFam" id="2.60.120.230:FF:000001">
    <property type="entry name" value="Monooxygenase, DBH-like 1"/>
    <property type="match status" value="1"/>
</dbReference>
<feature type="signal peptide" evidence="12">
    <location>
        <begin position="1"/>
        <end position="16"/>
    </location>
</feature>
<dbReference type="GO" id="GO:0042420">
    <property type="term" value="P:dopamine catabolic process"/>
    <property type="evidence" value="ECO:0007669"/>
    <property type="project" value="TreeGrafter"/>
</dbReference>